<dbReference type="InterPro" id="IPR009244">
    <property type="entry name" value="Mediatior_Med7"/>
</dbReference>
<keyword evidence="3 6" id="KW-0805">Transcription regulation</keyword>
<dbReference type="AlphaFoldDB" id="A0AA88HB66"/>
<accession>A0AA88HB66</accession>
<evidence type="ECO:0000256" key="5">
    <source>
        <dbReference type="ARBA" id="ARBA00023242"/>
    </source>
</evidence>
<evidence type="ECO:0000313" key="8">
    <source>
        <dbReference type="Proteomes" id="UP001187531"/>
    </source>
</evidence>
<dbReference type="PANTHER" id="PTHR21428">
    <property type="entry name" value="MEDIATOR OF RNA POLYMERASE II TRANSCRIPTION SUBUNIT 7"/>
    <property type="match status" value="1"/>
</dbReference>
<dbReference type="GO" id="GO:0016592">
    <property type="term" value="C:mediator complex"/>
    <property type="evidence" value="ECO:0007669"/>
    <property type="project" value="InterPro"/>
</dbReference>
<evidence type="ECO:0000256" key="3">
    <source>
        <dbReference type="ARBA" id="ARBA00023015"/>
    </source>
</evidence>
<sequence length="225" mass="26347">MTDQQQITTPQNESALPLPPIQYISLYSDENIRRGRSLPPPAIPRDGYQMFGFPMNMDDAVIRPLESQKIRRLHPCNYDHRRELKKLNHSILASFLDLLDILIKCPESPRRQEKLEDITLLFIHMHHLVNEFRPHQARETLRVMLEMQKRQRIETAERFQRHLDQALDVLQQAAQTLPDESQLELMNHLLIPQQDTLRGEEIPKDTDISGCSIKDKLMCDIIDAM</sequence>
<name>A0AA88HB66_ARTSF</name>
<dbReference type="EMBL" id="JAVRJZ010000641">
    <property type="protein sequence ID" value="KAK2702197.1"/>
    <property type="molecule type" value="Genomic_DNA"/>
</dbReference>
<comment type="similarity">
    <text evidence="2 6">Belongs to the Mediator complex subunit 7 family.</text>
</comment>
<comment type="function">
    <text evidence="6">Component of the Mediator complex, a coactivator involved in the regulated transcription of nearly all RNA polymerase II-dependent genes. Mediator functions as a bridge to convey information from gene-specific regulatory proteins to the basal RNA polymerase II transcription machinery.</text>
</comment>
<evidence type="ECO:0000256" key="4">
    <source>
        <dbReference type="ARBA" id="ARBA00023163"/>
    </source>
</evidence>
<dbReference type="GO" id="GO:0003712">
    <property type="term" value="F:transcription coregulator activity"/>
    <property type="evidence" value="ECO:0007669"/>
    <property type="project" value="InterPro"/>
</dbReference>
<dbReference type="PANTHER" id="PTHR21428:SF11">
    <property type="entry name" value="MEDIATOR OF RNA POLYMERASE II TRANSCRIPTION SUBUNIT 7"/>
    <property type="match status" value="1"/>
</dbReference>
<dbReference type="GO" id="GO:0006357">
    <property type="term" value="P:regulation of transcription by RNA polymerase II"/>
    <property type="evidence" value="ECO:0007669"/>
    <property type="project" value="InterPro"/>
</dbReference>
<proteinExistence type="inferred from homology"/>
<protein>
    <recommendedName>
        <fullName evidence="6">Mediator of RNA polymerase II transcription subunit 7</fullName>
    </recommendedName>
</protein>
<gene>
    <name evidence="7" type="ORF">QYM36_019191</name>
</gene>
<comment type="subunit">
    <text evidence="6">Component of the Mediator complex.</text>
</comment>
<dbReference type="Proteomes" id="UP001187531">
    <property type="component" value="Unassembled WGS sequence"/>
</dbReference>
<dbReference type="InterPro" id="IPR044888">
    <property type="entry name" value="Mediatior_Med7_sf"/>
</dbReference>
<organism evidence="7 8">
    <name type="scientific">Artemia franciscana</name>
    <name type="common">Brine shrimp</name>
    <name type="synonym">Artemia sanfranciscana</name>
    <dbReference type="NCBI Taxonomy" id="6661"/>
    <lineage>
        <taxon>Eukaryota</taxon>
        <taxon>Metazoa</taxon>
        <taxon>Ecdysozoa</taxon>
        <taxon>Arthropoda</taxon>
        <taxon>Crustacea</taxon>
        <taxon>Branchiopoda</taxon>
        <taxon>Anostraca</taxon>
        <taxon>Artemiidae</taxon>
        <taxon>Artemia</taxon>
    </lineage>
</organism>
<dbReference type="SUPFAM" id="SSF140718">
    <property type="entry name" value="Mediator hinge subcomplex-like"/>
    <property type="match status" value="1"/>
</dbReference>
<keyword evidence="8" id="KW-1185">Reference proteome</keyword>
<keyword evidence="6" id="KW-0010">Activator</keyword>
<dbReference type="Pfam" id="PF05983">
    <property type="entry name" value="Med7"/>
    <property type="match status" value="1"/>
</dbReference>
<dbReference type="Gene3D" id="6.10.140.200">
    <property type="match status" value="1"/>
</dbReference>
<evidence type="ECO:0000256" key="6">
    <source>
        <dbReference type="RuleBase" id="RU364060"/>
    </source>
</evidence>
<keyword evidence="5 6" id="KW-0539">Nucleus</keyword>
<dbReference type="InterPro" id="IPR037212">
    <property type="entry name" value="Med7/Med21-like"/>
</dbReference>
<evidence type="ECO:0000313" key="7">
    <source>
        <dbReference type="EMBL" id="KAK2702197.1"/>
    </source>
</evidence>
<comment type="caution">
    <text evidence="7">The sequence shown here is derived from an EMBL/GenBank/DDBJ whole genome shotgun (WGS) entry which is preliminary data.</text>
</comment>
<keyword evidence="4 6" id="KW-0804">Transcription</keyword>
<reference evidence="7" key="1">
    <citation type="submission" date="2023-07" db="EMBL/GenBank/DDBJ databases">
        <title>Chromosome-level genome assembly of Artemia franciscana.</title>
        <authorList>
            <person name="Jo E."/>
        </authorList>
    </citation>
    <scope>NUCLEOTIDE SEQUENCE</scope>
    <source>
        <tissue evidence="7">Whole body</tissue>
    </source>
</reference>
<comment type="subcellular location">
    <subcellularLocation>
        <location evidence="1 6">Nucleus</location>
    </subcellularLocation>
</comment>
<evidence type="ECO:0000256" key="2">
    <source>
        <dbReference type="ARBA" id="ARBA00009994"/>
    </source>
</evidence>
<evidence type="ECO:0000256" key="1">
    <source>
        <dbReference type="ARBA" id="ARBA00004123"/>
    </source>
</evidence>
<dbReference type="GO" id="GO:0070847">
    <property type="term" value="C:core mediator complex"/>
    <property type="evidence" value="ECO:0007669"/>
    <property type="project" value="TreeGrafter"/>
</dbReference>